<dbReference type="EMBL" id="AP018005">
    <property type="protein sequence ID" value="BBB14913.1"/>
    <property type="molecule type" value="Genomic_DNA"/>
</dbReference>
<evidence type="ECO:0000256" key="7">
    <source>
        <dbReference type="ARBA" id="ARBA00035045"/>
    </source>
</evidence>
<dbReference type="EC" id="1.13.11.93" evidence="6"/>
<keyword evidence="4" id="KW-0408">Iron</keyword>
<dbReference type="PANTHER" id="PTHR31136:SF5">
    <property type="entry name" value="2-OXOADIPATE DIOXYGENASE_DECARBOXYLASE, CHLOROPLASTIC"/>
    <property type="match status" value="1"/>
</dbReference>
<dbReference type="Proteomes" id="UP000282483">
    <property type="component" value="Chromosome"/>
</dbReference>
<dbReference type="Gene3D" id="3.10.180.50">
    <property type="match status" value="1"/>
</dbReference>
<keyword evidence="2" id="KW-0223">Dioxygenase</keyword>
<evidence type="ECO:0000256" key="4">
    <source>
        <dbReference type="ARBA" id="ARBA00023004"/>
    </source>
</evidence>
<proteinExistence type="inferred from homology"/>
<dbReference type="OrthoDB" id="506370at2"/>
<dbReference type="RefSeq" id="WP_126322423.1">
    <property type="nucleotide sequence ID" value="NZ_AP018005.1"/>
</dbReference>
<dbReference type="AlphaFoldDB" id="A0A2Z5UVC8"/>
<dbReference type="Pfam" id="PF07063">
    <property type="entry name" value="HGLS"/>
    <property type="match status" value="1"/>
</dbReference>
<evidence type="ECO:0000256" key="2">
    <source>
        <dbReference type="ARBA" id="ARBA00022964"/>
    </source>
</evidence>
<dbReference type="KEGG" id="rvi:RVIR1_03990"/>
<evidence type="ECO:0000256" key="5">
    <source>
        <dbReference type="ARBA" id="ARBA00035013"/>
    </source>
</evidence>
<evidence type="ECO:0000256" key="1">
    <source>
        <dbReference type="ARBA" id="ARBA00001954"/>
    </source>
</evidence>
<evidence type="ECO:0000313" key="8">
    <source>
        <dbReference type="EMBL" id="BBB14913.1"/>
    </source>
</evidence>
<name>A0A2Z5UVC8_9COXI</name>
<comment type="similarity">
    <text evidence="5">Belongs to the 2-oxoadipate dioxygenase/decarboxylase family.</text>
</comment>
<evidence type="ECO:0000256" key="6">
    <source>
        <dbReference type="ARBA" id="ARBA00035023"/>
    </source>
</evidence>
<reference evidence="8 9" key="1">
    <citation type="submission" date="2017-03" db="EMBL/GenBank/DDBJ databases">
        <title>The genome sequence of Candidatus Rickettsiella viridis.</title>
        <authorList>
            <person name="Nikoh N."/>
            <person name="Tsuchida T."/>
            <person name="Yamaguchi K."/>
            <person name="Maeda T."/>
            <person name="Shigenobu S."/>
            <person name="Fukatsu T."/>
        </authorList>
    </citation>
    <scope>NUCLEOTIDE SEQUENCE [LARGE SCALE GENOMIC DNA]</scope>
    <source>
        <strain evidence="8 9">Ap-RA04</strain>
    </source>
</reference>
<sequence>MLNQAKKLIIQQLWRNYAVDLWPVSRIQTALKAQYNEVMRWDHFALIDLPGPYTGIGPLSNLFKQLEYEVRGRDYLAEKQNDFMWLSEQCIETQPAENALPQVVVADFRREALVPEVRKIIDAYACQSKPLDIEYLSRLKKRLLSQDETAVYELLNFVTHYLRGRDWPLPTVKEFTTVKNNNELLAWVLVMGRQVNHFGWAIHLSKKFKSLSLFNQFVSQTLGIGLNANGGLIKGQIEKGIEQSSSAAIVKSIQLADGAVDLSDRFIEFVWRYPIIPMNEKPCFAKDYFSGFIANQADSVVESLYLNR</sequence>
<gene>
    <name evidence="8" type="ORF">RVIR1_03990</name>
</gene>
<accession>A0A2Z5UVC8</accession>
<dbReference type="InterPro" id="IPR009770">
    <property type="entry name" value="HGLS"/>
</dbReference>
<keyword evidence="3" id="KW-0560">Oxidoreductase</keyword>
<organism evidence="8 9">
    <name type="scientific">Candidatus Rickettsiella viridis</name>
    <dbReference type="NCBI Taxonomy" id="676208"/>
    <lineage>
        <taxon>Bacteria</taxon>
        <taxon>Pseudomonadati</taxon>
        <taxon>Pseudomonadota</taxon>
        <taxon>Gammaproteobacteria</taxon>
        <taxon>Legionellales</taxon>
        <taxon>Coxiellaceae</taxon>
        <taxon>Rickettsiella</taxon>
    </lineage>
</organism>
<comment type="cofactor">
    <cofactor evidence="1">
        <name>Fe(2+)</name>
        <dbReference type="ChEBI" id="CHEBI:29033"/>
    </cofactor>
</comment>
<evidence type="ECO:0000256" key="3">
    <source>
        <dbReference type="ARBA" id="ARBA00023002"/>
    </source>
</evidence>
<dbReference type="SMART" id="SM01150">
    <property type="entry name" value="DUF1338"/>
    <property type="match status" value="1"/>
</dbReference>
<dbReference type="GO" id="GO:0051213">
    <property type="term" value="F:dioxygenase activity"/>
    <property type="evidence" value="ECO:0007669"/>
    <property type="project" value="UniProtKB-KW"/>
</dbReference>
<dbReference type="PANTHER" id="PTHR31136">
    <property type="entry name" value="DUF1338 DOMAIN-CONTAINING PROTEIN"/>
    <property type="match status" value="1"/>
</dbReference>
<evidence type="ECO:0000313" key="9">
    <source>
        <dbReference type="Proteomes" id="UP000282483"/>
    </source>
</evidence>
<protein>
    <recommendedName>
        <fullName evidence="6">2-oxoadipate dioxygenase/decarboxylase</fullName>
        <ecNumber evidence="6">1.13.11.93</ecNumber>
    </recommendedName>
    <alternativeName>
        <fullName evidence="7">2-hydroxyglutarate synthase</fullName>
    </alternativeName>
</protein>
<keyword evidence="9" id="KW-1185">Reference proteome</keyword>